<dbReference type="EMBL" id="JADGJW010000018">
    <property type="protein sequence ID" value="KAJ3227348.1"/>
    <property type="molecule type" value="Genomic_DNA"/>
</dbReference>
<sequence>MGTEDVHDYRREMLEKESFHQVDWSPSGCTKRNSCLLIVVSGSSKVYIFGPTNDPYVSKWDKIHDLSVLLVKHYICNENNVTVSKKYVDKVETMSACWSDTFQPALITTSTLSSLMATGSKNGSIVIWRIISEFQAFDDSWVILMDFSKWIKDNDEAHHNGCVKSFLFKLSFKSDGAIGCEVSLYEEICGGDLRNCQSLLFYKCPYNETAPLCAISKGSRLFVWSTSGNSKTGNSFGTVSSLKIPSNFGTGGLVWGASPDELRVYTIDGKAFKVEVSSRRLKLLLDFTEALRNQAVIFKEHCFVNEEDHDTQDNKKNNYTKDIRIYGVFTTFNCLTDFVLFQVGASSELYYNIAKFDESFFFPLPMHSNNDLSLESFLFERFKKLIHQKQLTESYSPSHLFWDIIIYSQNDANTLVGEAESFFYRFMSILMKGYVDSSAVVEEIVAEENTIGNNYGGHSSWDE</sequence>
<dbReference type="GO" id="GO:0004402">
    <property type="term" value="F:histone acetyltransferase activity"/>
    <property type="evidence" value="ECO:0007669"/>
    <property type="project" value="InterPro"/>
</dbReference>
<comment type="caution">
    <text evidence="2">The sequence shown here is derived from an EMBL/GenBank/DDBJ whole genome shotgun (WGS) entry which is preliminary data.</text>
</comment>
<evidence type="ECO:0000313" key="2">
    <source>
        <dbReference type="EMBL" id="KAJ3227348.1"/>
    </source>
</evidence>
<dbReference type="AlphaFoldDB" id="A0AAD5UBF2"/>
<dbReference type="PANTHER" id="PTHR15496">
    <property type="entry name" value="GENERAL TRANSCRIPTION FACTOR 3C POLYPEPTIDE 4 FAMILY"/>
    <property type="match status" value="1"/>
</dbReference>
<dbReference type="Proteomes" id="UP001211065">
    <property type="component" value="Unassembled WGS sequence"/>
</dbReference>
<dbReference type="PANTHER" id="PTHR15496:SF2">
    <property type="entry name" value="GENERAL TRANSCRIPTION FACTOR 3C POLYPEPTIDE 4"/>
    <property type="match status" value="1"/>
</dbReference>
<keyword evidence="3" id="KW-1185">Reference proteome</keyword>
<dbReference type="Pfam" id="PF12657">
    <property type="entry name" value="TFIIIC_delta"/>
    <property type="match status" value="1"/>
</dbReference>
<dbReference type="InterPro" id="IPR044230">
    <property type="entry name" value="GTF3C4"/>
</dbReference>
<evidence type="ECO:0000313" key="3">
    <source>
        <dbReference type="Proteomes" id="UP001211065"/>
    </source>
</evidence>
<reference evidence="2" key="1">
    <citation type="submission" date="2020-05" db="EMBL/GenBank/DDBJ databases">
        <title>Phylogenomic resolution of chytrid fungi.</title>
        <authorList>
            <person name="Stajich J.E."/>
            <person name="Amses K."/>
            <person name="Simmons R."/>
            <person name="Seto K."/>
            <person name="Myers J."/>
            <person name="Bonds A."/>
            <person name="Quandt C.A."/>
            <person name="Barry K."/>
            <person name="Liu P."/>
            <person name="Grigoriev I."/>
            <person name="Longcore J.E."/>
            <person name="James T.Y."/>
        </authorList>
    </citation>
    <scope>NUCLEOTIDE SEQUENCE</scope>
    <source>
        <strain evidence="2">JEL0476</strain>
    </source>
</reference>
<protein>
    <recommendedName>
        <fullName evidence="1">Transcription factor IIIC 90kDa subunit N-terminal domain-containing protein</fullName>
    </recommendedName>
</protein>
<name>A0AAD5UBF2_9FUNG</name>
<evidence type="ECO:0000259" key="1">
    <source>
        <dbReference type="Pfam" id="PF12657"/>
    </source>
</evidence>
<dbReference type="GO" id="GO:0006384">
    <property type="term" value="P:transcription initiation at RNA polymerase III promoter"/>
    <property type="evidence" value="ECO:0007669"/>
    <property type="project" value="InterPro"/>
</dbReference>
<proteinExistence type="predicted"/>
<gene>
    <name evidence="2" type="ORF">HK099_002414</name>
</gene>
<accession>A0AAD5UBF2</accession>
<organism evidence="2 3">
    <name type="scientific">Clydaea vesicula</name>
    <dbReference type="NCBI Taxonomy" id="447962"/>
    <lineage>
        <taxon>Eukaryota</taxon>
        <taxon>Fungi</taxon>
        <taxon>Fungi incertae sedis</taxon>
        <taxon>Chytridiomycota</taxon>
        <taxon>Chytridiomycota incertae sedis</taxon>
        <taxon>Chytridiomycetes</taxon>
        <taxon>Lobulomycetales</taxon>
        <taxon>Lobulomycetaceae</taxon>
        <taxon>Clydaea</taxon>
    </lineage>
</organism>
<dbReference type="InterPro" id="IPR024761">
    <property type="entry name" value="TFIIIC_delta_N"/>
</dbReference>
<dbReference type="GO" id="GO:0000127">
    <property type="term" value="C:transcription factor TFIIIC complex"/>
    <property type="evidence" value="ECO:0007669"/>
    <property type="project" value="InterPro"/>
</dbReference>
<feature type="domain" description="Transcription factor IIIC 90kDa subunit N-terminal" evidence="1">
    <location>
        <begin position="18"/>
        <end position="330"/>
    </location>
</feature>